<name>A0ABN3EL45_9ACTN</name>
<feature type="domain" description="Putative amidase" evidence="3">
    <location>
        <begin position="213"/>
        <end position="362"/>
    </location>
</feature>
<dbReference type="PANTHER" id="PTHR40032:SF1">
    <property type="entry name" value="EXPORTED PROTEIN"/>
    <property type="match status" value="1"/>
</dbReference>
<evidence type="ECO:0000259" key="3">
    <source>
        <dbReference type="Pfam" id="PF12671"/>
    </source>
</evidence>
<dbReference type="Pfam" id="PF12671">
    <property type="entry name" value="Amidase_6"/>
    <property type="match status" value="1"/>
</dbReference>
<evidence type="ECO:0000256" key="1">
    <source>
        <dbReference type="SAM" id="MobiDB-lite"/>
    </source>
</evidence>
<feature type="compositionally biased region" description="Low complexity" evidence="1">
    <location>
        <begin position="172"/>
        <end position="186"/>
    </location>
</feature>
<evidence type="ECO:0000256" key="2">
    <source>
        <dbReference type="SAM" id="SignalP"/>
    </source>
</evidence>
<feature type="signal peptide" evidence="2">
    <location>
        <begin position="1"/>
        <end position="19"/>
    </location>
</feature>
<comment type="caution">
    <text evidence="4">The sequence shown here is derived from an EMBL/GenBank/DDBJ whole genome shotgun (WGS) entry which is preliminary data.</text>
</comment>
<sequence>MGVAVTAVLSAASLPSASAADAAGTGGTADKATVASFQRMTQAVLGQRTAALLDTAPARREALRSDARVGLAAGLARAEDTAVSSLRDRKARLAAAGEAYGAGNTQVSVDKVKISGGRADVEVTETTTLTYKNAHGSEPATTGFQAHHNVTFAASHGRWELTAIKSEDAGAPAVNEPAAPVANPVDADPPEGTPAATSWPAAARPKTAGSSGYNYAAMAAYAEKYWNNYNPAYPHYNGAGGDCTNFISQSLKAGGWKDAPGADSDYHSWWSNSSGQSWSWVGVNEWSWFALSSKRVTNLANVYQLGVGDILQMDFDRDGSKDHSMIVTYRSPSGMPYVTYHSNNTYRRSVASLVMSNPNAVYFAYRT</sequence>
<keyword evidence="2" id="KW-0732">Signal</keyword>
<accession>A0ABN3EL45</accession>
<feature type="chain" id="PRO_5046451672" description="Putative amidase domain-containing protein" evidence="2">
    <location>
        <begin position="20"/>
        <end position="367"/>
    </location>
</feature>
<proteinExistence type="predicted"/>
<evidence type="ECO:0000313" key="4">
    <source>
        <dbReference type="EMBL" id="GAA2261379.1"/>
    </source>
</evidence>
<dbReference type="PANTHER" id="PTHR40032">
    <property type="entry name" value="EXPORTED PROTEIN-RELATED"/>
    <property type="match status" value="1"/>
</dbReference>
<dbReference type="InterPro" id="IPR024301">
    <property type="entry name" value="Amidase_6"/>
</dbReference>
<feature type="region of interest" description="Disordered" evidence="1">
    <location>
        <begin position="172"/>
        <end position="208"/>
    </location>
</feature>
<organism evidence="4 5">
    <name type="scientific">Kitasatospora cystarginea</name>
    <dbReference type="NCBI Taxonomy" id="58350"/>
    <lineage>
        <taxon>Bacteria</taxon>
        <taxon>Bacillati</taxon>
        <taxon>Actinomycetota</taxon>
        <taxon>Actinomycetes</taxon>
        <taxon>Kitasatosporales</taxon>
        <taxon>Streptomycetaceae</taxon>
        <taxon>Kitasatospora</taxon>
    </lineage>
</organism>
<gene>
    <name evidence="4" type="ORF">GCM10010430_52040</name>
</gene>
<keyword evidence="5" id="KW-1185">Reference proteome</keyword>
<protein>
    <recommendedName>
        <fullName evidence="3">Putative amidase domain-containing protein</fullName>
    </recommendedName>
</protein>
<dbReference type="Proteomes" id="UP001500305">
    <property type="component" value="Unassembled WGS sequence"/>
</dbReference>
<evidence type="ECO:0000313" key="5">
    <source>
        <dbReference type="Proteomes" id="UP001500305"/>
    </source>
</evidence>
<reference evidence="4 5" key="1">
    <citation type="journal article" date="2019" name="Int. J. Syst. Evol. Microbiol.">
        <title>The Global Catalogue of Microorganisms (GCM) 10K type strain sequencing project: providing services to taxonomists for standard genome sequencing and annotation.</title>
        <authorList>
            <consortium name="The Broad Institute Genomics Platform"/>
            <consortium name="The Broad Institute Genome Sequencing Center for Infectious Disease"/>
            <person name="Wu L."/>
            <person name="Ma J."/>
        </authorList>
    </citation>
    <scope>NUCLEOTIDE SEQUENCE [LARGE SCALE GENOMIC DNA]</scope>
    <source>
        <strain evidence="4 5">JCM 7356</strain>
    </source>
</reference>
<dbReference type="EMBL" id="BAAATR010000026">
    <property type="protein sequence ID" value="GAA2261379.1"/>
    <property type="molecule type" value="Genomic_DNA"/>
</dbReference>